<evidence type="ECO:0000256" key="3">
    <source>
        <dbReference type="HAMAP-Rule" id="MF_01058"/>
    </source>
</evidence>
<sequence length="159" mass="17401">MTRKKKTRKTGPLAAPKKAKEELKRSAPEPSKHKGKGKKPGSRFNVATTKASATSKGSQSSADPRFGSKKPIQLVNASTPTDATTAKPSFNRAAAEAELQALENDPRLQQLLNAIEEGEDLSAADEAYVDERTERFEQLAKQLGLSLDEDDDEWEDFDD</sequence>
<reference evidence="6" key="1">
    <citation type="journal article" date="2018" name="Front. Microbiol.">
        <title>Genome-Based Analysis Reveals the Taxonomy and Diversity of the Family Idiomarinaceae.</title>
        <authorList>
            <person name="Liu Y."/>
            <person name="Lai Q."/>
            <person name="Shao Z."/>
        </authorList>
    </citation>
    <scope>NUCLEOTIDE SEQUENCE [LARGE SCALE GENOMIC DNA]</scope>
    <source>
        <strain evidence="6">PO-M2</strain>
    </source>
</reference>
<evidence type="ECO:0000313" key="6">
    <source>
        <dbReference type="Proteomes" id="UP000287649"/>
    </source>
</evidence>
<dbReference type="GO" id="GO:0042254">
    <property type="term" value="P:ribosome biogenesis"/>
    <property type="evidence" value="ECO:0007669"/>
    <property type="project" value="UniProtKB-KW"/>
</dbReference>
<dbReference type="NCBIfam" id="NF003560">
    <property type="entry name" value="PRK05244.1-1"/>
    <property type="match status" value="1"/>
</dbReference>
<organism evidence="5 6">
    <name type="scientific">Pseudidiomarina homiensis</name>
    <dbReference type="NCBI Taxonomy" id="364198"/>
    <lineage>
        <taxon>Bacteria</taxon>
        <taxon>Pseudomonadati</taxon>
        <taxon>Pseudomonadota</taxon>
        <taxon>Gammaproteobacteria</taxon>
        <taxon>Alteromonadales</taxon>
        <taxon>Idiomarinaceae</taxon>
        <taxon>Pseudidiomarina</taxon>
    </lineage>
</organism>
<feature type="compositionally biased region" description="Basic and acidic residues" evidence="4">
    <location>
        <begin position="18"/>
        <end position="32"/>
    </location>
</feature>
<comment type="subunit">
    <text evidence="3">Interacts with Der.</text>
</comment>
<dbReference type="InterPro" id="IPR007336">
    <property type="entry name" value="YihI"/>
</dbReference>
<protein>
    <recommendedName>
        <fullName evidence="3">Der GTPase-activating protein YihI</fullName>
    </recommendedName>
</protein>
<feature type="compositionally biased region" description="Polar residues" evidence="4">
    <location>
        <begin position="75"/>
        <end position="87"/>
    </location>
</feature>
<dbReference type="Pfam" id="PF04220">
    <property type="entry name" value="YihI"/>
    <property type="match status" value="1"/>
</dbReference>
<dbReference type="HAMAP" id="MF_01058">
    <property type="entry name" value="GAP_YihI"/>
    <property type="match status" value="1"/>
</dbReference>
<evidence type="ECO:0000313" key="5">
    <source>
        <dbReference type="EMBL" id="RUO56712.1"/>
    </source>
</evidence>
<comment type="similarity">
    <text evidence="3">Belongs to the YihI family.</text>
</comment>
<dbReference type="RefSeq" id="WP_126772180.1">
    <property type="nucleotide sequence ID" value="NZ_JANQBU010000001.1"/>
</dbReference>
<comment type="caution">
    <text evidence="5">The sequence shown here is derived from an EMBL/GenBank/DDBJ whole genome shotgun (WGS) entry which is preliminary data.</text>
</comment>
<evidence type="ECO:0000256" key="1">
    <source>
        <dbReference type="ARBA" id="ARBA00022468"/>
    </source>
</evidence>
<keyword evidence="6" id="KW-1185">Reference proteome</keyword>
<dbReference type="AlphaFoldDB" id="A0A432Y6Z7"/>
<dbReference type="GO" id="GO:0005096">
    <property type="term" value="F:GTPase activator activity"/>
    <property type="evidence" value="ECO:0007669"/>
    <property type="project" value="UniProtKB-KW"/>
</dbReference>
<name>A0A432Y6Z7_9GAMM</name>
<accession>A0A432Y6Z7</accession>
<keyword evidence="1 3" id="KW-0343">GTPase activation</keyword>
<dbReference type="Proteomes" id="UP000287649">
    <property type="component" value="Unassembled WGS sequence"/>
</dbReference>
<evidence type="ECO:0000256" key="4">
    <source>
        <dbReference type="SAM" id="MobiDB-lite"/>
    </source>
</evidence>
<feature type="compositionally biased region" description="Polar residues" evidence="4">
    <location>
        <begin position="45"/>
        <end position="62"/>
    </location>
</feature>
<dbReference type="EMBL" id="PIPX01000001">
    <property type="protein sequence ID" value="RUO56712.1"/>
    <property type="molecule type" value="Genomic_DNA"/>
</dbReference>
<proteinExistence type="inferred from homology"/>
<keyword evidence="2 3" id="KW-0690">Ribosome biogenesis</keyword>
<comment type="function">
    <text evidence="3">A GTPase-activating protein (GAP) that modifies Der/EngA GTPase function. May play a role in ribosome biogenesis.</text>
</comment>
<evidence type="ECO:0000256" key="2">
    <source>
        <dbReference type="ARBA" id="ARBA00022517"/>
    </source>
</evidence>
<gene>
    <name evidence="3" type="primary">yihI</name>
    <name evidence="5" type="ORF">CWI70_08270</name>
</gene>
<feature type="region of interest" description="Disordered" evidence="4">
    <location>
        <begin position="1"/>
        <end position="87"/>
    </location>
</feature>
<dbReference type="OrthoDB" id="5677577at2"/>